<evidence type="ECO:0008006" key="3">
    <source>
        <dbReference type="Google" id="ProtNLM"/>
    </source>
</evidence>
<dbReference type="PATRIC" id="fig|36861.3.peg.3264"/>
<dbReference type="InterPro" id="IPR021732">
    <property type="entry name" value="DUF3301"/>
</dbReference>
<comment type="caution">
    <text evidence="1">The sequence shown here is derived from an EMBL/GenBank/DDBJ whole genome shotgun (WGS) entry which is preliminary data.</text>
</comment>
<dbReference type="Pfam" id="PF11743">
    <property type="entry name" value="DUF3301"/>
    <property type="match status" value="1"/>
</dbReference>
<protein>
    <recommendedName>
        <fullName evidence="3">DUF3301 domain-containing protein</fullName>
    </recommendedName>
</protein>
<evidence type="ECO:0000313" key="1">
    <source>
        <dbReference type="EMBL" id="KVW99118.1"/>
    </source>
</evidence>
<dbReference type="Proteomes" id="UP000064243">
    <property type="component" value="Unassembled WGS sequence"/>
</dbReference>
<dbReference type="eggNOG" id="ENOG5032ZC9">
    <property type="taxonomic scope" value="Bacteria"/>
</dbReference>
<dbReference type="STRING" id="1123392.GCA_000376425_01253"/>
<dbReference type="EMBL" id="LDUG01000007">
    <property type="protein sequence ID" value="KVW99118.1"/>
    <property type="molecule type" value="Genomic_DNA"/>
</dbReference>
<reference evidence="1 2" key="1">
    <citation type="journal article" date="2015" name="Appl. Environ. Microbiol.">
        <title>Aerobic and Anaerobic Thiosulfate Oxidation by a Cold-Adapted, Subglacial Chemoautotroph.</title>
        <authorList>
            <person name="Harrold Z.R."/>
            <person name="Skidmore M.L."/>
            <person name="Hamilton T.L."/>
            <person name="Desch L."/>
            <person name="Amada K."/>
            <person name="van Gelder W."/>
            <person name="Glover K."/>
            <person name="Roden E.E."/>
            <person name="Boyd E.S."/>
        </authorList>
    </citation>
    <scope>NUCLEOTIDE SEQUENCE [LARGE SCALE GENOMIC DNA]</scope>
    <source>
        <strain evidence="1 2">RG</strain>
    </source>
</reference>
<sequence>MFGAVGWYWYAGMQVREQAVAVGRRACTDAGLQFLDDSVALSRTRFARNGSGQLQFLRDYRFEFSDTGDNRRPGVIRMLGNRVEWVSLDGEWQPGRAASVTRL</sequence>
<name>A0A106BVD1_THIDE</name>
<gene>
    <name evidence="1" type="ORF">ABW22_02100</name>
</gene>
<evidence type="ECO:0000313" key="2">
    <source>
        <dbReference type="Proteomes" id="UP000064243"/>
    </source>
</evidence>
<proteinExistence type="predicted"/>
<keyword evidence="2" id="KW-1185">Reference proteome</keyword>
<organism evidence="1 2">
    <name type="scientific">Thiobacillus denitrificans</name>
    <dbReference type="NCBI Taxonomy" id="36861"/>
    <lineage>
        <taxon>Bacteria</taxon>
        <taxon>Pseudomonadati</taxon>
        <taxon>Pseudomonadota</taxon>
        <taxon>Betaproteobacteria</taxon>
        <taxon>Nitrosomonadales</taxon>
        <taxon>Thiobacillaceae</taxon>
        <taxon>Thiobacillus</taxon>
    </lineage>
</organism>
<dbReference type="AlphaFoldDB" id="A0A106BVD1"/>
<accession>A0A106BVD1</accession>